<accession>A0AAE0CF70</accession>
<name>A0AAE0CF70_9CHLO</name>
<protein>
    <submittedName>
        <fullName evidence="1">Uncharacterized protein</fullName>
    </submittedName>
</protein>
<dbReference type="Proteomes" id="UP001190700">
    <property type="component" value="Unassembled WGS sequence"/>
</dbReference>
<evidence type="ECO:0000313" key="1">
    <source>
        <dbReference type="EMBL" id="KAK3252747.1"/>
    </source>
</evidence>
<keyword evidence="2" id="KW-1185">Reference proteome</keyword>
<comment type="caution">
    <text evidence="1">The sequence shown here is derived from an EMBL/GenBank/DDBJ whole genome shotgun (WGS) entry which is preliminary data.</text>
</comment>
<dbReference type="EMBL" id="LGRX02025236">
    <property type="protein sequence ID" value="KAK3252747.1"/>
    <property type="molecule type" value="Genomic_DNA"/>
</dbReference>
<sequence>MDLEQTNQKTWYPLRIEAECSYLSHSVDERVAKWRSKEGVKIYCGDFKLRVEVEPTGAEIIFGDSINRRAAFADLRMRDLLRHRQLNDNELCLEYSSGKKTAAEVFFEASNFGELFWDWVDCSPELSGAKRRGVYGIDADTGKKFLPRIWQELSSEAGESEIVAAEEQALNDLNELPAVLKDGIPKARMAERIRHDLKLLRELVADAGTFGKAILGPDAHQKIIFMNFASSDGNYRHFVFSTEANSYDVSVHTS</sequence>
<dbReference type="AlphaFoldDB" id="A0AAE0CF70"/>
<reference evidence="1 2" key="1">
    <citation type="journal article" date="2015" name="Genome Biol. Evol.">
        <title>Comparative Genomics of a Bacterivorous Green Alga Reveals Evolutionary Causalities and Consequences of Phago-Mixotrophic Mode of Nutrition.</title>
        <authorList>
            <person name="Burns J.A."/>
            <person name="Paasch A."/>
            <person name="Narechania A."/>
            <person name="Kim E."/>
        </authorList>
    </citation>
    <scope>NUCLEOTIDE SEQUENCE [LARGE SCALE GENOMIC DNA]</scope>
    <source>
        <strain evidence="1 2">PLY_AMNH</strain>
    </source>
</reference>
<organism evidence="1 2">
    <name type="scientific">Cymbomonas tetramitiformis</name>
    <dbReference type="NCBI Taxonomy" id="36881"/>
    <lineage>
        <taxon>Eukaryota</taxon>
        <taxon>Viridiplantae</taxon>
        <taxon>Chlorophyta</taxon>
        <taxon>Pyramimonadophyceae</taxon>
        <taxon>Pyramimonadales</taxon>
        <taxon>Pyramimonadaceae</taxon>
        <taxon>Cymbomonas</taxon>
    </lineage>
</organism>
<gene>
    <name evidence="1" type="ORF">CYMTET_37975</name>
</gene>
<evidence type="ECO:0000313" key="2">
    <source>
        <dbReference type="Proteomes" id="UP001190700"/>
    </source>
</evidence>
<proteinExistence type="predicted"/>